<evidence type="ECO:0000313" key="1">
    <source>
        <dbReference type="EMBL" id="MBC3213836.1"/>
    </source>
</evidence>
<proteinExistence type="predicted"/>
<dbReference type="RefSeq" id="WP_179252410.1">
    <property type="nucleotide sequence ID" value="NZ_JACBIV010000007.1"/>
</dbReference>
<comment type="caution">
    <text evidence="1">The sequence shown here is derived from an EMBL/GenBank/DDBJ whole genome shotgun (WGS) entry which is preliminary data.</text>
</comment>
<evidence type="ECO:0000313" key="2">
    <source>
        <dbReference type="Proteomes" id="UP000659084"/>
    </source>
</evidence>
<name>A0AAW3WTJ8_SERFO</name>
<organism evidence="1 2">
    <name type="scientific">Serratia fonticola</name>
    <dbReference type="NCBI Taxonomy" id="47917"/>
    <lineage>
        <taxon>Bacteria</taxon>
        <taxon>Pseudomonadati</taxon>
        <taxon>Pseudomonadota</taxon>
        <taxon>Gammaproteobacteria</taxon>
        <taxon>Enterobacterales</taxon>
        <taxon>Yersiniaceae</taxon>
        <taxon>Serratia</taxon>
    </lineage>
</organism>
<accession>A0AAW3WTJ8</accession>
<dbReference type="EMBL" id="JACNYO010000018">
    <property type="protein sequence ID" value="MBC3213836.1"/>
    <property type="molecule type" value="Genomic_DNA"/>
</dbReference>
<sequence length="103" mass="11317">MSDIYHAITSINIQEATDAQLASISRNGCSASDALYSGISAIGELAFWASENDSFCESDMRAALSNIGLFLREAPRMAEALTFVGHEADCERDRRNNNKRKKV</sequence>
<dbReference type="AlphaFoldDB" id="A0AAW3WTJ8"/>
<dbReference type="Proteomes" id="UP000659084">
    <property type="component" value="Unassembled WGS sequence"/>
</dbReference>
<gene>
    <name evidence="1" type="ORF">H8J20_16950</name>
</gene>
<protein>
    <submittedName>
        <fullName evidence="1">Uncharacterized protein</fullName>
    </submittedName>
</protein>
<reference evidence="1" key="1">
    <citation type="submission" date="2020-08" db="EMBL/GenBank/DDBJ databases">
        <title>Food and environmental bacterial isolates.</title>
        <authorList>
            <person name="Richter L."/>
            <person name="Du Plessis E.M."/>
            <person name="Duvenage S."/>
            <person name="Allam M."/>
            <person name="Korsten L."/>
        </authorList>
    </citation>
    <scope>NUCLEOTIDE SEQUENCE</scope>
    <source>
        <strain evidence="1">UPMP2127</strain>
    </source>
</reference>